<accession>A0A1A6AMV2</accession>
<evidence type="ECO:0000259" key="1">
    <source>
        <dbReference type="SMART" id="SM00849"/>
    </source>
</evidence>
<protein>
    <submittedName>
        <fullName evidence="2">N-acyl homoserine lactonase</fullName>
        <ecNumber evidence="2">3.1.1.81</ecNumber>
    </submittedName>
</protein>
<name>A0A1A6AMV2_9CLOT</name>
<dbReference type="EMBL" id="LROS01000039">
    <property type="protein sequence ID" value="OBR91399.1"/>
    <property type="molecule type" value="Genomic_DNA"/>
</dbReference>
<dbReference type="Gene3D" id="3.60.15.10">
    <property type="entry name" value="Ribonuclease Z/Hydroxyacylglutathione hydrolase-like"/>
    <property type="match status" value="1"/>
</dbReference>
<proteinExistence type="predicted"/>
<dbReference type="Pfam" id="PF00753">
    <property type="entry name" value="Lactamase_B"/>
    <property type="match status" value="1"/>
</dbReference>
<dbReference type="InterPro" id="IPR050855">
    <property type="entry name" value="NDM-1-like"/>
</dbReference>
<dbReference type="EC" id="3.1.1.81" evidence="2"/>
<evidence type="ECO:0000313" key="2">
    <source>
        <dbReference type="EMBL" id="OBR91399.1"/>
    </source>
</evidence>
<dbReference type="SUPFAM" id="SSF56281">
    <property type="entry name" value="Metallo-hydrolase/oxidoreductase"/>
    <property type="match status" value="1"/>
</dbReference>
<dbReference type="Proteomes" id="UP000093954">
    <property type="component" value="Unassembled WGS sequence"/>
</dbReference>
<dbReference type="RefSeq" id="WP_065079130.1">
    <property type="nucleotide sequence ID" value="NZ_LROS01000039.1"/>
</dbReference>
<dbReference type="InterPro" id="IPR036866">
    <property type="entry name" value="RibonucZ/Hydroxyglut_hydro"/>
</dbReference>
<sequence>MNEWFTIEKIDEGTFAISEYKHWEQTHCYLLIGKEKALLIDTGLGISDIKSAVLNITDKPIQVITTHVHWDHIGGHKYFDNIAVYEKEKNWLCSKFPIPLQVVKANLMKESCFFPKDFNIDEYKIFRGNVNLVVNDMDIIDLGNRQIQIVHTPGHSPGHICLFEKEKGYLFSGDLIYKGTLDAFYPTTNPFDFMQSIRKVKKMAIQKIFPGHYNLNILVSIIDEIDKGFSELYETGKLKQGNGIYKFNNFSIHI</sequence>
<evidence type="ECO:0000313" key="3">
    <source>
        <dbReference type="Proteomes" id="UP000093954"/>
    </source>
</evidence>
<dbReference type="GO" id="GO:0102007">
    <property type="term" value="F:acyl-L-homoserine-lactone lactonohydrolase activity"/>
    <property type="evidence" value="ECO:0007669"/>
    <property type="project" value="UniProtKB-EC"/>
</dbReference>
<comment type="caution">
    <text evidence="2">The sequence shown here is derived from an EMBL/GenBank/DDBJ whole genome shotgun (WGS) entry which is preliminary data.</text>
</comment>
<dbReference type="AlphaFoldDB" id="A0A1A6AMV2"/>
<keyword evidence="2" id="KW-0378">Hydrolase</keyword>
<dbReference type="PANTHER" id="PTHR42951:SF4">
    <property type="entry name" value="ACYL-COENZYME A THIOESTERASE MBLAC2"/>
    <property type="match status" value="1"/>
</dbReference>
<keyword evidence="3" id="KW-1185">Reference proteome</keyword>
<dbReference type="InterPro" id="IPR001279">
    <property type="entry name" value="Metallo-B-lactamas"/>
</dbReference>
<feature type="domain" description="Metallo-beta-lactamase" evidence="1">
    <location>
        <begin position="25"/>
        <end position="212"/>
    </location>
</feature>
<organism evidence="2 3">
    <name type="scientific">Clostridium ragsdalei P11</name>
    <dbReference type="NCBI Taxonomy" id="1353534"/>
    <lineage>
        <taxon>Bacteria</taxon>
        <taxon>Bacillati</taxon>
        <taxon>Bacillota</taxon>
        <taxon>Clostridia</taxon>
        <taxon>Eubacteriales</taxon>
        <taxon>Clostridiaceae</taxon>
        <taxon>Clostridium</taxon>
    </lineage>
</organism>
<dbReference type="PATRIC" id="fig|1353534.3.peg.3051"/>
<dbReference type="SMART" id="SM00849">
    <property type="entry name" value="Lactamase_B"/>
    <property type="match status" value="1"/>
</dbReference>
<dbReference type="PANTHER" id="PTHR42951">
    <property type="entry name" value="METALLO-BETA-LACTAMASE DOMAIN-CONTAINING"/>
    <property type="match status" value="1"/>
</dbReference>
<reference evidence="2 3" key="1">
    <citation type="journal article" date="2012" name="Front. Microbiol.">
        <title>Draft Genome Sequence of the Virulent Strain 01-B526 of the Fish Pathogen Aeromonas salmonicida.</title>
        <authorList>
            <person name="Charette S.J."/>
            <person name="Brochu F."/>
            <person name="Boyle B."/>
            <person name="Filion G."/>
            <person name="Tanaka K.H."/>
            <person name="Derome N."/>
        </authorList>
    </citation>
    <scope>NUCLEOTIDE SEQUENCE [LARGE SCALE GENOMIC DNA]</scope>
    <source>
        <strain evidence="2 3">P11</strain>
    </source>
</reference>
<gene>
    <name evidence="2" type="primary">aiiA</name>
    <name evidence="2" type="ORF">CLRAG_30030</name>
</gene>